<organism evidence="1 2">
    <name type="scientific">Oidiodendron maius (strain Zn)</name>
    <dbReference type="NCBI Taxonomy" id="913774"/>
    <lineage>
        <taxon>Eukaryota</taxon>
        <taxon>Fungi</taxon>
        <taxon>Dikarya</taxon>
        <taxon>Ascomycota</taxon>
        <taxon>Pezizomycotina</taxon>
        <taxon>Leotiomycetes</taxon>
        <taxon>Leotiomycetes incertae sedis</taxon>
        <taxon>Myxotrichaceae</taxon>
        <taxon>Oidiodendron</taxon>
    </lineage>
</organism>
<dbReference type="InParanoid" id="A0A0C3HFI5"/>
<dbReference type="STRING" id="913774.A0A0C3HFI5"/>
<evidence type="ECO:0000313" key="1">
    <source>
        <dbReference type="EMBL" id="KIN06976.1"/>
    </source>
</evidence>
<evidence type="ECO:0000313" key="2">
    <source>
        <dbReference type="Proteomes" id="UP000054321"/>
    </source>
</evidence>
<dbReference type="PANTHER" id="PTHR38111">
    <property type="entry name" value="ZN(2)-C6 FUNGAL-TYPE DOMAIN-CONTAINING PROTEIN-RELATED"/>
    <property type="match status" value="1"/>
</dbReference>
<sequence>MAGNVRGMRQVGRRNPSPKAIMDILSWVLNLKIQDGPNQSHNLQYPRRVRDSVQSIEKGQDTVMGSPSCSLTSRSFALAQKLVGLLEEDMDLGQKIQSLGSFIFYIPSRLGHCQALDDATECICSTYISILQPAFQRTKPDRRQYFTAIKSLRKCILDKGQALSSNVLAAAVLLSWYEILAQNLDNGWLVHIRGCANLIQARGPLRYVTEFDKSLLDAEEGFVSAQAMITCTPSFFASPEWQAAMYRQKYPHDHEDWYYQSLKALNRRVARISIVLSELECLTRHIREKTHTDANIKAVIEHYDDLRHKIQERLERDNLVLYAGADQGSGYIILAKQYLFLWKMDLHLFEMLYLLGPASLYDDLPSESYLNAIYIQDGYAPLMQDKTSKSQIRSPTLLVSSSPASLDPSLPLHPPFRNVMTHSRILNHLDGSISHSGNAIKEFMLLLKQVNPFSTRRIAFLWRMLCTEAKKRGGVHKAFDEMEAWLGALIQEGCLA</sequence>
<proteinExistence type="predicted"/>
<dbReference type="InterPro" id="IPR021858">
    <property type="entry name" value="Fun_TF"/>
</dbReference>
<gene>
    <name evidence="1" type="ORF">OIDMADRAFT_174063</name>
</gene>
<protein>
    <submittedName>
        <fullName evidence="1">Uncharacterized protein</fullName>
    </submittedName>
</protein>
<dbReference type="PANTHER" id="PTHR38111:SF6">
    <property type="entry name" value="FINGER DOMAIN PROTEIN, PUTATIVE (AFU_ORTHOLOGUE AFUA_8G01940)-RELATED"/>
    <property type="match status" value="1"/>
</dbReference>
<keyword evidence="2" id="KW-1185">Reference proteome</keyword>
<name>A0A0C3HFI5_OIDMZ</name>
<dbReference type="Pfam" id="PF11951">
    <property type="entry name" value="Fungal_trans_2"/>
    <property type="match status" value="1"/>
</dbReference>
<dbReference type="HOGENOM" id="CLU_549929_0_0_1"/>
<reference evidence="1 2" key="1">
    <citation type="submission" date="2014-04" db="EMBL/GenBank/DDBJ databases">
        <authorList>
            <consortium name="DOE Joint Genome Institute"/>
            <person name="Kuo A."/>
            <person name="Martino E."/>
            <person name="Perotto S."/>
            <person name="Kohler A."/>
            <person name="Nagy L.G."/>
            <person name="Floudas D."/>
            <person name="Copeland A."/>
            <person name="Barry K.W."/>
            <person name="Cichocki N."/>
            <person name="Veneault-Fourrey C."/>
            <person name="LaButti K."/>
            <person name="Lindquist E.A."/>
            <person name="Lipzen A."/>
            <person name="Lundell T."/>
            <person name="Morin E."/>
            <person name="Murat C."/>
            <person name="Sun H."/>
            <person name="Tunlid A."/>
            <person name="Henrissat B."/>
            <person name="Grigoriev I.V."/>
            <person name="Hibbett D.S."/>
            <person name="Martin F."/>
            <person name="Nordberg H.P."/>
            <person name="Cantor M.N."/>
            <person name="Hua S.X."/>
        </authorList>
    </citation>
    <scope>NUCLEOTIDE SEQUENCE [LARGE SCALE GENOMIC DNA]</scope>
    <source>
        <strain evidence="1 2">Zn</strain>
    </source>
</reference>
<dbReference type="EMBL" id="KN832870">
    <property type="protein sequence ID" value="KIN06976.1"/>
    <property type="molecule type" value="Genomic_DNA"/>
</dbReference>
<dbReference type="InterPro" id="IPR053178">
    <property type="entry name" value="Osmoadaptation_assoc"/>
</dbReference>
<dbReference type="AlphaFoldDB" id="A0A0C3HFI5"/>
<accession>A0A0C3HFI5</accession>
<dbReference type="Proteomes" id="UP000054321">
    <property type="component" value="Unassembled WGS sequence"/>
</dbReference>
<reference evidence="2" key="2">
    <citation type="submission" date="2015-01" db="EMBL/GenBank/DDBJ databases">
        <title>Evolutionary Origins and Diversification of the Mycorrhizal Mutualists.</title>
        <authorList>
            <consortium name="DOE Joint Genome Institute"/>
            <consortium name="Mycorrhizal Genomics Consortium"/>
            <person name="Kohler A."/>
            <person name="Kuo A."/>
            <person name="Nagy L.G."/>
            <person name="Floudas D."/>
            <person name="Copeland A."/>
            <person name="Barry K.W."/>
            <person name="Cichocki N."/>
            <person name="Veneault-Fourrey C."/>
            <person name="LaButti K."/>
            <person name="Lindquist E.A."/>
            <person name="Lipzen A."/>
            <person name="Lundell T."/>
            <person name="Morin E."/>
            <person name="Murat C."/>
            <person name="Riley R."/>
            <person name="Ohm R."/>
            <person name="Sun H."/>
            <person name="Tunlid A."/>
            <person name="Henrissat B."/>
            <person name="Grigoriev I.V."/>
            <person name="Hibbett D.S."/>
            <person name="Martin F."/>
        </authorList>
    </citation>
    <scope>NUCLEOTIDE SEQUENCE [LARGE SCALE GENOMIC DNA]</scope>
    <source>
        <strain evidence="2">Zn</strain>
    </source>
</reference>
<dbReference type="OrthoDB" id="4314040at2759"/>